<proteinExistence type="predicted"/>
<name>A0ABX5BD06_CRYHO</name>
<accession>A0ABX5BD06</accession>
<dbReference type="InterPro" id="IPR049916">
    <property type="entry name" value="WDR72-like"/>
</dbReference>
<keyword evidence="2" id="KW-1185">Reference proteome</keyword>
<dbReference type="Gene3D" id="2.130.10.10">
    <property type="entry name" value="YVTN repeat-like/Quinoprotein amine dehydrogenase"/>
    <property type="match status" value="2"/>
</dbReference>
<dbReference type="PANTHER" id="PTHR44099:SF4">
    <property type="entry name" value="RABCONNECTIN-3B, ISOFORM A"/>
    <property type="match status" value="1"/>
</dbReference>
<dbReference type="InterPro" id="IPR036322">
    <property type="entry name" value="WD40_repeat_dom_sf"/>
</dbReference>
<reference evidence="1 2" key="2">
    <citation type="submission" date="2017-10" db="EMBL/GenBank/DDBJ databases">
        <title>Consistent, comparative and evidence-based genome annotation and re-annotation for the closely-related species, Cryptosporidium parvum, C. hominis and C. tyzzeri.</title>
        <authorList>
            <person name="Baptista R.P."/>
            <person name="Li Y."/>
            <person name="Sateriale A."/>
            <person name="Striepen B."/>
            <person name="Kissinger J.C."/>
        </authorList>
    </citation>
    <scope>NUCLEOTIDE SEQUENCE [LARGE SCALE GENOMIC DNA]</scope>
    <source>
        <strain evidence="1">30976</strain>
    </source>
</reference>
<protein>
    <submittedName>
        <fullName evidence="1">WD40-repeat-containing protein</fullName>
    </submittedName>
</protein>
<sequence length="2269" mass="260909">MLLSCGITPDGGVLDEVTLTCCSSWDSICATGTKSGHVYLWNILRVDKKSNEGSPEKELVPSCVLIPNSLCPIKLIGMVFVLSPSPLLQSCTDELLLTLHSDNIMRYWSLDNGRCIAQLSDSAEHEVLQLVSLADKRFVLLVGHQRITIIDTWSRLNCGALKIASCPYSKRRINNRIDDDTPDMYKIQSPSTVQLSYEDKNEKSSLNPTNTYGEYGESMIFNVSTNHDYFELLKWSSNISLFDYCEDNRYPTAHFYTVSAMLNTGQVLVWDLSNLIRIWWHFIPIPHCEIPCPVPKPQKNNVPKPFMKYSQDETGFNNLAKNSSRSSINYSQDQIIIEDNLGDLDIKYEQIKQESSIEDINGSSFERYDHAFDLSSNASDQSKSSSFDTPYIHQFCSIKSPMLAPTFFSLHPCFVSEPINFYSIPSSEMFSTQIVVTDFYLIVNAKYRLIIWKRTFLPQFQNRNQRYQPFGDLFVPNTPICEDSNPNNLQMEISTQNFSNGSELKDPMYDIHQTQPLKRAITLNVINQNNENVEIKQKLQIWLGFSQISLNIRQACINKTKTYSPIRTLSMEYEEKQKHCVSFLAWSSDFTVYSIQLPSIVCFLFSQNFNPKFESNIAFSEHDLREIDNYGNYSDITAVPVYISRDYFKINDKEQLNYLGHLASYWQFFKINTLYENDLEESPKSGRNIDLNFQNQGNNDIIWVHRNNFRFLLEKSCETLHNTNFVSIEQNSDKIFYSFFDLSIIESQQKLPTYYKFPFIPNNSFSNCYKSFNDAHSFVLDNVEVSDSKNMFFPVKLNMDSQNSIDNRNDPIICRSTENEIYWKSTKSLRTIWEDDITDYDKKNNISVLSCCITEQKNSIYCIISLSNGKIMGQCLTGEFGLFSMMNCNEDKHFFGNIENGVVYQLPLPRPSCGHKTNVIEIKSVTDGCIFGLTCCGNILVWKVDLMENFVNKFSTGESKNKDVHSSNNYNINYSKNINSPGIKGQIVSNNLFSLIACINGLFFTNIISLNKVIVFDVNRLGELGTPKYDKFQILVHSSLEKKCVLIKVNDNQANGISSKSEPKSTNRCIWDERKDQSNTEIQGVTYEILSLSLELEKRQDPIESRINSVGIDKPSNFIFILQGDIVFVYDKDSHLLLAKICFNSILDLNVCEYQDYHLSYGLMSSLNRFIQTSNRIEFLDHGIMFGSVLIGYMPKLDFQKEKNYYQGCLGVRSSMSVSFMALNPHVSADIVSIEKKKQKSTKTSRYLQHLFPLFVRSTNEFLSKLFADMAPLTVRPILKFSTLITGVNYAISIPICNILKKKTYSSKLPLRLKIWNSMDYYFNLSKRNNQGNRKRCESVDRSRSIYSGPKESMIRSHTYDGTGIPPYRYLVSENWSENIMRHLDTKTVSVKTLKNRLNISDSKSIISSCPGRPFFEWSRLPGRKKNLEIDTNDYYIGELSGIPCTSHLVNRIVRSRNSGINRKNSKLPHNIKESLNSTSKLQRGETFDSRNLIKREPIDSSENSVPLFRSRTYESTLNFSNGQTEVFSSFEASDKIWLERFLSQRNINEKALNEKFQNFKNQNEKTFGTEHPVDSCIVCELRQDLEYQDEIESFRQQDTSRELQEHFSAHQIALQMVILHYYFMYYSNLDLPIQLLDNFLLSWIIEHVEEKKLLIRFIPFHLFSITGMTLDVFNPYLRLSAKYCLQLAIRSLPSEVLSYCEEIAIDTLSGIIKEFLRISAPRTNGENKDESLHLLEQEVITSSNMDVGGSLCSTLGSEIKSIPPWNESCRRGHPKIYSYCSISLCRMIGYRLPFPIMNSGEYYCSNLSIEDLSLFFLSIVLYEHPFKRTHSACIGKIILSFLISIITTYDIEIIIKFSKNFEKQQEKKRLLKPIYARRHDTEQWYSWENLNIDSSKSNIIVNTSSLGNIGSFGSFKATGYKDNLNYDINSYYNNISIMDTLRFLFALELFSLNFTSLLKAKNIENTCVPNLLRNSLTSWENNIFMAAHIFQVDSGSLSDKMAQKNNKKNVSTKVSNSIICLCIRLLTLAQYPPFWTSCRHLLQLIGQLDPKTYIYILGYAGRTAYPYMGINYTCNVLSLLVYFVSSLPEYSFPYLNMVVDISIGFLDPLDSTLRKGTITAVTSVLFILVSAFPMITFHQNTQRFAIGFDRSIIVYDLRTATKWRVLQGHTQQVDALCFNKEGEFLASYSIVEKALRIWQCTQSGLLGGLLGISGNCIKTIDLIELPPRTLSCSLYYRLKVVKISCKNTDEWQLRRENKKTYTITIDKN</sequence>
<organism evidence="1 2">
    <name type="scientific">Cryptosporidium hominis</name>
    <dbReference type="NCBI Taxonomy" id="237895"/>
    <lineage>
        <taxon>Eukaryota</taxon>
        <taxon>Sar</taxon>
        <taxon>Alveolata</taxon>
        <taxon>Apicomplexa</taxon>
        <taxon>Conoidasida</taxon>
        <taxon>Coccidia</taxon>
        <taxon>Eucoccidiorida</taxon>
        <taxon>Eimeriorina</taxon>
        <taxon>Cryptosporidiidae</taxon>
        <taxon>Cryptosporidium</taxon>
    </lineage>
</organism>
<gene>
    <name evidence="1" type="ORF">GY17_00002005</name>
</gene>
<evidence type="ECO:0000313" key="2">
    <source>
        <dbReference type="Proteomes" id="UP001429100"/>
    </source>
</evidence>
<dbReference type="InterPro" id="IPR015943">
    <property type="entry name" value="WD40/YVTN_repeat-like_dom_sf"/>
</dbReference>
<dbReference type="PANTHER" id="PTHR44099">
    <property type="entry name" value="RABCONNECTIN-3B, ISOFORM A"/>
    <property type="match status" value="1"/>
</dbReference>
<evidence type="ECO:0000313" key="1">
    <source>
        <dbReference type="EMBL" id="PPS94803.1"/>
    </source>
</evidence>
<dbReference type="SMART" id="SM00320">
    <property type="entry name" value="WD40"/>
    <property type="match status" value="3"/>
</dbReference>
<comment type="caution">
    <text evidence="1">The sequence shown here is derived from an EMBL/GenBank/DDBJ whole genome shotgun (WGS) entry which is preliminary data.</text>
</comment>
<dbReference type="InterPro" id="IPR001680">
    <property type="entry name" value="WD40_rpt"/>
</dbReference>
<dbReference type="EMBL" id="JTAI01000004">
    <property type="protein sequence ID" value="PPS94803.1"/>
    <property type="molecule type" value="Genomic_DNA"/>
</dbReference>
<reference evidence="1 2" key="1">
    <citation type="submission" date="2014-11" db="EMBL/GenBank/DDBJ databases">
        <title>Comparative genomic analysis of Cryptosporidium hominis reveals occurrence of genetic recombination in virulent subtypes.</title>
        <authorList>
            <person name="Guo Y."/>
            <person name="Tang K."/>
            <person name="Frace M."/>
            <person name="Li N."/>
            <person name="Roellig D.M."/>
            <person name="Sammons S."/>
            <person name="Knipe K."/>
            <person name="Rowe L."/>
            <person name="Feng Y."/>
            <person name="Xiao L."/>
        </authorList>
    </citation>
    <scope>NUCLEOTIDE SEQUENCE [LARGE SCALE GENOMIC DNA]</scope>
    <source>
        <strain evidence="1">30976</strain>
    </source>
</reference>
<dbReference type="Proteomes" id="UP001429100">
    <property type="component" value="Unassembled WGS sequence"/>
</dbReference>
<dbReference type="SUPFAM" id="SSF50978">
    <property type="entry name" value="WD40 repeat-like"/>
    <property type="match status" value="2"/>
</dbReference>